<feature type="transmembrane region" description="Helical" evidence="5">
    <location>
        <begin position="335"/>
        <end position="353"/>
    </location>
</feature>
<protein>
    <recommendedName>
        <fullName evidence="5">NADH-quinone oxidoreductase subunit N</fullName>
        <ecNumber evidence="5">7.1.1.-</ecNumber>
    </recommendedName>
    <alternativeName>
        <fullName evidence="5">NADH dehydrogenase I subunit N</fullName>
    </alternativeName>
    <alternativeName>
        <fullName evidence="5">NDH-1 subunit N</fullName>
    </alternativeName>
</protein>
<dbReference type="NCBIfam" id="NF004441">
    <property type="entry name" value="PRK05777.1-4"/>
    <property type="match status" value="1"/>
</dbReference>
<evidence type="ECO:0000256" key="5">
    <source>
        <dbReference type="HAMAP-Rule" id="MF_00445"/>
    </source>
</evidence>
<dbReference type="EMBL" id="CP059399">
    <property type="protein sequence ID" value="QLY28430.1"/>
    <property type="molecule type" value="Genomic_DNA"/>
</dbReference>
<keyword evidence="8" id="KW-0560">Oxidoreductase</keyword>
<gene>
    <name evidence="5 8" type="primary">nuoN</name>
    <name evidence="8" type="ORF">H0264_24030</name>
</gene>
<organism evidence="8 9">
    <name type="scientific">Nocardia huaxiensis</name>
    <dbReference type="NCBI Taxonomy" id="2755382"/>
    <lineage>
        <taxon>Bacteria</taxon>
        <taxon>Bacillati</taxon>
        <taxon>Actinomycetota</taxon>
        <taxon>Actinomycetes</taxon>
        <taxon>Mycobacteriales</taxon>
        <taxon>Nocardiaceae</taxon>
        <taxon>Nocardia</taxon>
    </lineage>
</organism>
<feature type="transmembrane region" description="Helical" evidence="5">
    <location>
        <begin position="506"/>
        <end position="527"/>
    </location>
</feature>
<accession>A0A7D6VFJ6</accession>
<evidence type="ECO:0000256" key="2">
    <source>
        <dbReference type="ARBA" id="ARBA00022692"/>
    </source>
</evidence>
<dbReference type="EC" id="7.1.1.-" evidence="5"/>
<dbReference type="GO" id="GO:0012505">
    <property type="term" value="C:endomembrane system"/>
    <property type="evidence" value="ECO:0007669"/>
    <property type="project" value="UniProtKB-SubCell"/>
</dbReference>
<feature type="transmembrane region" description="Helical" evidence="5">
    <location>
        <begin position="79"/>
        <end position="107"/>
    </location>
</feature>
<reference evidence="8 9" key="1">
    <citation type="submission" date="2020-07" db="EMBL/GenBank/DDBJ databases">
        <authorList>
            <person name="Zhuang K."/>
            <person name="Ran Y."/>
        </authorList>
    </citation>
    <scope>NUCLEOTIDE SEQUENCE [LARGE SCALE GENOMIC DNA]</scope>
    <source>
        <strain evidence="8 9">WCH-YHL-001</strain>
    </source>
</reference>
<feature type="transmembrane region" description="Helical" evidence="5">
    <location>
        <begin position="263"/>
        <end position="281"/>
    </location>
</feature>
<evidence type="ECO:0000259" key="7">
    <source>
        <dbReference type="Pfam" id="PF00361"/>
    </source>
</evidence>
<feature type="transmembrane region" description="Helical" evidence="5">
    <location>
        <begin position="159"/>
        <end position="180"/>
    </location>
</feature>
<dbReference type="KEGG" id="nhu:H0264_24030"/>
<comment type="function">
    <text evidence="5">NDH-1 shuttles electrons from NADH, via FMN and iron-sulfur (Fe-S) centers, to quinones in the respiratory chain. The immediate electron acceptor for the enzyme in this species is believed to be a menaquinone. Couples the redox reaction to proton translocation (for every two electrons transferred, four hydrogen ions are translocated across the cytoplasmic membrane), and thus conserves the redox energy in a proton gradient.</text>
</comment>
<comment type="catalytic activity">
    <reaction evidence="5">
        <text>a quinone + NADH + 5 H(+)(in) = a quinol + NAD(+) + 4 H(+)(out)</text>
        <dbReference type="Rhea" id="RHEA:57888"/>
        <dbReference type="ChEBI" id="CHEBI:15378"/>
        <dbReference type="ChEBI" id="CHEBI:24646"/>
        <dbReference type="ChEBI" id="CHEBI:57540"/>
        <dbReference type="ChEBI" id="CHEBI:57945"/>
        <dbReference type="ChEBI" id="CHEBI:132124"/>
    </reaction>
</comment>
<keyword evidence="9" id="KW-1185">Reference proteome</keyword>
<evidence type="ECO:0000256" key="1">
    <source>
        <dbReference type="ARBA" id="ARBA00004127"/>
    </source>
</evidence>
<feature type="transmembrane region" description="Helical" evidence="5">
    <location>
        <begin position="186"/>
        <end position="207"/>
    </location>
</feature>
<keyword evidence="5" id="KW-0813">Transport</keyword>
<keyword evidence="5" id="KW-1278">Translocase</keyword>
<keyword evidence="5" id="KW-0874">Quinone</keyword>
<dbReference type="GO" id="GO:0008137">
    <property type="term" value="F:NADH dehydrogenase (ubiquinone) activity"/>
    <property type="evidence" value="ECO:0007669"/>
    <property type="project" value="InterPro"/>
</dbReference>
<dbReference type="Proteomes" id="UP000515512">
    <property type="component" value="Chromosome"/>
</dbReference>
<keyword evidence="4 5" id="KW-0472">Membrane</keyword>
<feature type="transmembrane region" description="Helical" evidence="5">
    <location>
        <begin position="27"/>
        <end position="44"/>
    </location>
</feature>
<feature type="transmembrane region" description="Helical" evidence="5">
    <location>
        <begin position="219"/>
        <end position="243"/>
    </location>
</feature>
<dbReference type="RefSeq" id="WP_181579636.1">
    <property type="nucleotide sequence ID" value="NZ_CP059399.1"/>
</dbReference>
<feature type="transmembrane region" description="Helical" evidence="5">
    <location>
        <begin position="301"/>
        <end position="323"/>
    </location>
</feature>
<dbReference type="HAMAP" id="MF_00445">
    <property type="entry name" value="NDH1_NuoN_1"/>
    <property type="match status" value="1"/>
</dbReference>
<feature type="domain" description="NADH:quinone oxidoreductase/Mrp antiporter transmembrane" evidence="7">
    <location>
        <begin position="183"/>
        <end position="480"/>
    </location>
</feature>
<name>A0A7D6VFJ6_9NOCA</name>
<dbReference type="AlphaFoldDB" id="A0A7D6VFJ6"/>
<dbReference type="GO" id="GO:0050136">
    <property type="term" value="F:NADH dehydrogenase (quinone) (non-electrogenic) activity"/>
    <property type="evidence" value="ECO:0007669"/>
    <property type="project" value="UniProtKB-UniRule"/>
</dbReference>
<feature type="transmembrane region" description="Helical" evidence="5">
    <location>
        <begin position="360"/>
        <end position="381"/>
    </location>
</feature>
<comment type="similarity">
    <text evidence="5">Belongs to the complex I subunit 2 family.</text>
</comment>
<dbReference type="InterPro" id="IPR001750">
    <property type="entry name" value="ND/Mrp_TM"/>
</dbReference>
<evidence type="ECO:0000256" key="6">
    <source>
        <dbReference type="RuleBase" id="RU000320"/>
    </source>
</evidence>
<keyword evidence="5" id="KW-0520">NAD</keyword>
<keyword evidence="3 5" id="KW-1133">Transmembrane helix</keyword>
<feature type="transmembrane region" description="Helical" evidence="5">
    <location>
        <begin position="429"/>
        <end position="458"/>
    </location>
</feature>
<proteinExistence type="inferred from homology"/>
<evidence type="ECO:0000256" key="3">
    <source>
        <dbReference type="ARBA" id="ARBA00022989"/>
    </source>
</evidence>
<keyword evidence="2 5" id="KW-0812">Transmembrane</keyword>
<dbReference type="PANTHER" id="PTHR22773">
    <property type="entry name" value="NADH DEHYDROGENASE"/>
    <property type="match status" value="1"/>
</dbReference>
<comment type="subunit">
    <text evidence="5">NDH-1 is composed of 14 different subunits. Subunits NuoA, H, J, K, L, M, N constitute the membrane sector of the complex.</text>
</comment>
<sequence length="543" mass="56735">MSGTPLILAAATVPAPSIEYRQLSPMLIVFGVAVVMVLVEAFAPRRSRYPLHLILGLGGLGVALGAVIGLRGINNTVVVGAVAIDGVTLFLQGTILVVSILGLLFIAERRADRMPMRREGPGTWSLAAAEGETPRGVDAFTPQAASMPGSSDERAAARAGIATTEVFPLTMFAVAGLMLFPASNDLLTMFIALEVLSLPLYLLCGLARRRRLLSQEAALKYFLLGAFSSAFFLYGMALLYGYAGSIRLSGIADAVARDQSSSHTLAILGVAMLAVGLLFKIGAVPFQSWVPDVYQGAPTPITAWMAAATKIAAVGALLRVLYIAVPGLRDDWRPVLAAIAIATMVVGAVLAITQTDMKRMLAYSSVAHAGFILTALVAANTAGVSSVLFYLAVYGFGTLGAFAVVSLVRDEHGDEATTLSAWAGMGRRSPWLATIFSLFLLSFAGIPLTSGFIAKFAVFEAASSGGATPLVIVGVITSAIAAFFYIRVIVLMFFTDAPATPPTLVSPTLTTTVIALTAAATLVLGIFPQPLLDLAENAATFAR</sequence>
<feature type="transmembrane region" description="Helical" evidence="5">
    <location>
        <begin position="387"/>
        <end position="408"/>
    </location>
</feature>
<dbReference type="Pfam" id="PF00361">
    <property type="entry name" value="Proton_antipo_M"/>
    <property type="match status" value="1"/>
</dbReference>
<evidence type="ECO:0000313" key="9">
    <source>
        <dbReference type="Proteomes" id="UP000515512"/>
    </source>
</evidence>
<dbReference type="GO" id="GO:0005886">
    <property type="term" value="C:plasma membrane"/>
    <property type="evidence" value="ECO:0007669"/>
    <property type="project" value="UniProtKB-SubCell"/>
</dbReference>
<dbReference type="NCBIfam" id="TIGR01770">
    <property type="entry name" value="NDH_I_N"/>
    <property type="match status" value="1"/>
</dbReference>
<feature type="transmembrane region" description="Helical" evidence="5">
    <location>
        <begin position="470"/>
        <end position="494"/>
    </location>
</feature>
<dbReference type="GO" id="GO:0042773">
    <property type="term" value="P:ATP synthesis coupled electron transport"/>
    <property type="evidence" value="ECO:0007669"/>
    <property type="project" value="InterPro"/>
</dbReference>
<keyword evidence="5" id="KW-1003">Cell membrane</keyword>
<comment type="subcellular location">
    <subcellularLocation>
        <location evidence="5">Cell membrane</location>
        <topology evidence="5">Multi-pass membrane protein</topology>
    </subcellularLocation>
    <subcellularLocation>
        <location evidence="1">Endomembrane system</location>
        <topology evidence="1">Multi-pass membrane protein</topology>
    </subcellularLocation>
    <subcellularLocation>
        <location evidence="6">Membrane</location>
        <topology evidence="6">Multi-pass membrane protein</topology>
    </subcellularLocation>
</comment>
<dbReference type="GO" id="GO:0048038">
    <property type="term" value="F:quinone binding"/>
    <property type="evidence" value="ECO:0007669"/>
    <property type="project" value="UniProtKB-KW"/>
</dbReference>
<evidence type="ECO:0000313" key="8">
    <source>
        <dbReference type="EMBL" id="QLY28430.1"/>
    </source>
</evidence>
<evidence type="ECO:0000256" key="4">
    <source>
        <dbReference type="ARBA" id="ARBA00023136"/>
    </source>
</evidence>
<dbReference type="InterPro" id="IPR010096">
    <property type="entry name" value="NADH-Q_OxRdtase_suN/2"/>
</dbReference>
<feature type="transmembrane region" description="Helical" evidence="5">
    <location>
        <begin position="51"/>
        <end position="73"/>
    </location>
</feature>